<organism evidence="5 6">
    <name type="scientific">Candidatus Cellulosilyticum pullistercoris</name>
    <dbReference type="NCBI Taxonomy" id="2838521"/>
    <lineage>
        <taxon>Bacteria</taxon>
        <taxon>Bacillati</taxon>
        <taxon>Bacillota</taxon>
        <taxon>Clostridia</taxon>
        <taxon>Lachnospirales</taxon>
        <taxon>Cellulosilyticaceae</taxon>
        <taxon>Cellulosilyticum</taxon>
    </lineage>
</organism>
<feature type="region of interest" description="Disordered" evidence="4">
    <location>
        <begin position="104"/>
        <end position="148"/>
    </location>
</feature>
<name>A0A9E2NMA0_9FIRM</name>
<keyword evidence="1 2" id="KW-0238">DNA-binding</keyword>
<dbReference type="GO" id="GO:0003697">
    <property type="term" value="F:single-stranded DNA binding"/>
    <property type="evidence" value="ECO:0007669"/>
    <property type="project" value="UniProtKB-UniRule"/>
</dbReference>
<keyword evidence="2" id="KW-0235">DNA replication</keyword>
<keyword evidence="2" id="KW-0227">DNA damage</keyword>
<comment type="subunit">
    <text evidence="2">Homotetramer.</text>
</comment>
<dbReference type="PANTHER" id="PTHR10302:SF27">
    <property type="entry name" value="SINGLE-STRANDED DNA-BINDING PROTEIN"/>
    <property type="match status" value="1"/>
</dbReference>
<keyword evidence="2" id="KW-0234">DNA repair</keyword>
<sequence length="148" mass="16306">MNKAILMGRLTRDPEVRYSQSANPVAVARYGLAVRRSFVKPGEPDVDFFNIVAFGKAGEFAEKYFKKGQMVAVVGRLQVNTWEDQQKVKHTSVDIVVEEQHFAESKSSFESRGLMDAPTSAPAPSPSSGNSVSGFTPTNFDEDDDLPF</sequence>
<proteinExistence type="inferred from homology"/>
<reference evidence="5" key="1">
    <citation type="journal article" date="2021" name="PeerJ">
        <title>Extensive microbial diversity within the chicken gut microbiome revealed by metagenomics and culture.</title>
        <authorList>
            <person name="Gilroy R."/>
            <person name="Ravi A."/>
            <person name="Getino M."/>
            <person name="Pursley I."/>
            <person name="Horton D.L."/>
            <person name="Alikhan N.F."/>
            <person name="Baker D."/>
            <person name="Gharbi K."/>
            <person name="Hall N."/>
            <person name="Watson M."/>
            <person name="Adriaenssens E.M."/>
            <person name="Foster-Nyarko E."/>
            <person name="Jarju S."/>
            <person name="Secka A."/>
            <person name="Antonio M."/>
            <person name="Oren A."/>
            <person name="Chaudhuri R.R."/>
            <person name="La Ragione R."/>
            <person name="Hildebrand F."/>
            <person name="Pallen M.J."/>
        </authorList>
    </citation>
    <scope>NUCLEOTIDE SEQUENCE</scope>
    <source>
        <strain evidence="5">B5-657</strain>
    </source>
</reference>
<dbReference type="NCBIfam" id="TIGR00621">
    <property type="entry name" value="ssb"/>
    <property type="match status" value="1"/>
</dbReference>
<comment type="caution">
    <text evidence="2">Lacks conserved residue(s) required for the propagation of feature annotation.</text>
</comment>
<dbReference type="InterPro" id="IPR000424">
    <property type="entry name" value="Primosome_PriB/ssb"/>
</dbReference>
<keyword evidence="2" id="KW-0233">DNA recombination</keyword>
<gene>
    <name evidence="5" type="ORF">H9872_10140</name>
</gene>
<evidence type="ECO:0000256" key="2">
    <source>
        <dbReference type="HAMAP-Rule" id="MF_00984"/>
    </source>
</evidence>
<dbReference type="GO" id="GO:0009295">
    <property type="term" value="C:nucleoid"/>
    <property type="evidence" value="ECO:0007669"/>
    <property type="project" value="TreeGrafter"/>
</dbReference>
<dbReference type="PROSITE" id="PS50935">
    <property type="entry name" value="SSB"/>
    <property type="match status" value="1"/>
</dbReference>
<dbReference type="Proteomes" id="UP000824229">
    <property type="component" value="Unassembled WGS sequence"/>
</dbReference>
<dbReference type="Pfam" id="PF00436">
    <property type="entry name" value="SSB"/>
    <property type="match status" value="1"/>
</dbReference>
<dbReference type="EMBL" id="JAHLFQ010000239">
    <property type="protein sequence ID" value="MBU3805100.1"/>
    <property type="molecule type" value="Genomic_DNA"/>
</dbReference>
<dbReference type="CDD" id="cd04496">
    <property type="entry name" value="SSB_OBF"/>
    <property type="match status" value="1"/>
</dbReference>
<dbReference type="SUPFAM" id="SSF50249">
    <property type="entry name" value="Nucleic acid-binding proteins"/>
    <property type="match status" value="1"/>
</dbReference>
<dbReference type="GO" id="GO:0006281">
    <property type="term" value="P:DNA repair"/>
    <property type="evidence" value="ECO:0007669"/>
    <property type="project" value="UniProtKB-UniRule"/>
</dbReference>
<feature type="compositionally biased region" description="Low complexity" evidence="4">
    <location>
        <begin position="117"/>
        <end position="128"/>
    </location>
</feature>
<evidence type="ECO:0000313" key="6">
    <source>
        <dbReference type="Proteomes" id="UP000824229"/>
    </source>
</evidence>
<accession>A0A9E2NMA0</accession>
<protein>
    <recommendedName>
        <fullName evidence="2 3">Single-stranded DNA-binding protein</fullName>
        <shortName evidence="2">SSB</shortName>
    </recommendedName>
</protein>
<evidence type="ECO:0000256" key="3">
    <source>
        <dbReference type="RuleBase" id="RU000524"/>
    </source>
</evidence>
<dbReference type="AlphaFoldDB" id="A0A9E2NMA0"/>
<dbReference type="InterPro" id="IPR012340">
    <property type="entry name" value="NA-bd_OB-fold"/>
</dbReference>
<comment type="function">
    <text evidence="2">Plays an important role in DNA replication, recombination and repair. Binds to ssDNA and to an array of partner proteins to recruit them to their sites of action during DNA metabolism.</text>
</comment>
<reference evidence="5" key="2">
    <citation type="submission" date="2021-04" db="EMBL/GenBank/DDBJ databases">
        <authorList>
            <person name="Gilroy R."/>
        </authorList>
    </citation>
    <scope>NUCLEOTIDE SEQUENCE</scope>
    <source>
        <strain evidence="5">B5-657</strain>
    </source>
</reference>
<dbReference type="GO" id="GO:0006310">
    <property type="term" value="P:DNA recombination"/>
    <property type="evidence" value="ECO:0007669"/>
    <property type="project" value="UniProtKB-UniRule"/>
</dbReference>
<feature type="compositionally biased region" description="Polar residues" evidence="4">
    <location>
        <begin position="129"/>
        <end position="139"/>
    </location>
</feature>
<evidence type="ECO:0000313" key="5">
    <source>
        <dbReference type="EMBL" id="MBU3805100.1"/>
    </source>
</evidence>
<evidence type="ECO:0000256" key="4">
    <source>
        <dbReference type="SAM" id="MobiDB-lite"/>
    </source>
</evidence>
<dbReference type="PANTHER" id="PTHR10302">
    <property type="entry name" value="SINGLE-STRANDED DNA-BINDING PROTEIN"/>
    <property type="match status" value="1"/>
</dbReference>
<dbReference type="HAMAP" id="MF_00984">
    <property type="entry name" value="SSB"/>
    <property type="match status" value="1"/>
</dbReference>
<dbReference type="GO" id="GO:0006260">
    <property type="term" value="P:DNA replication"/>
    <property type="evidence" value="ECO:0007669"/>
    <property type="project" value="UniProtKB-UniRule"/>
</dbReference>
<dbReference type="InterPro" id="IPR011344">
    <property type="entry name" value="ssDNA-bd"/>
</dbReference>
<feature type="short sequence motif" description="Important for interaction with partner proteins" evidence="2">
    <location>
        <begin position="143"/>
        <end position="148"/>
    </location>
</feature>
<evidence type="ECO:0000256" key="1">
    <source>
        <dbReference type="ARBA" id="ARBA00023125"/>
    </source>
</evidence>
<comment type="caution">
    <text evidence="5">The sequence shown here is derived from an EMBL/GenBank/DDBJ whole genome shotgun (WGS) entry which is preliminary data.</text>
</comment>
<dbReference type="Gene3D" id="2.40.50.140">
    <property type="entry name" value="Nucleic acid-binding proteins"/>
    <property type="match status" value="1"/>
</dbReference>